<organism evidence="1">
    <name type="scientific">marine sediment metagenome</name>
    <dbReference type="NCBI Taxonomy" id="412755"/>
    <lineage>
        <taxon>unclassified sequences</taxon>
        <taxon>metagenomes</taxon>
        <taxon>ecological metagenomes</taxon>
    </lineage>
</organism>
<accession>A0A0F9E122</accession>
<comment type="caution">
    <text evidence="1">The sequence shown here is derived from an EMBL/GenBank/DDBJ whole genome shotgun (WGS) entry which is preliminary data.</text>
</comment>
<proteinExistence type="predicted"/>
<feature type="non-terminal residue" evidence="1">
    <location>
        <position position="1"/>
    </location>
</feature>
<protein>
    <submittedName>
        <fullName evidence="1">Uncharacterized protein</fullName>
    </submittedName>
</protein>
<name>A0A0F9E122_9ZZZZ</name>
<evidence type="ECO:0000313" key="1">
    <source>
        <dbReference type="EMBL" id="KKL17788.1"/>
    </source>
</evidence>
<gene>
    <name evidence="1" type="ORF">LCGC14_2482020</name>
</gene>
<dbReference type="EMBL" id="LAZR01039121">
    <property type="protein sequence ID" value="KKL17788.1"/>
    <property type="molecule type" value="Genomic_DNA"/>
</dbReference>
<reference evidence="1" key="1">
    <citation type="journal article" date="2015" name="Nature">
        <title>Complex archaea that bridge the gap between prokaryotes and eukaryotes.</title>
        <authorList>
            <person name="Spang A."/>
            <person name="Saw J.H."/>
            <person name="Jorgensen S.L."/>
            <person name="Zaremba-Niedzwiedzka K."/>
            <person name="Martijn J."/>
            <person name="Lind A.E."/>
            <person name="van Eijk R."/>
            <person name="Schleper C."/>
            <person name="Guy L."/>
            <person name="Ettema T.J."/>
        </authorList>
    </citation>
    <scope>NUCLEOTIDE SEQUENCE</scope>
</reference>
<dbReference type="AlphaFoldDB" id="A0A0F9E122"/>
<sequence length="224" mass="27106">IQLVSNIISRSQFFRNSTHQLSVLKPFCNYICSGKNKKTLILKDDVSLDGLPNHVGKFIERLSASIFDRFCHPPFIRQSDVDNLPVIFDSDWKYWDDDMVDVFLQHTEQNIFRSKYFKNSYHNLSVLKPYIYYLFRKYVKDHSSSEEKEEMFQHWLEQYAVMYNLPEKQREILDYAMLDLWDVSDVIMVDGKPFEIDEEEYEMEKWLRRNDPLPRNEELDNFER</sequence>